<dbReference type="EMBL" id="MU006306">
    <property type="protein sequence ID" value="KAF2850415.1"/>
    <property type="molecule type" value="Genomic_DNA"/>
</dbReference>
<sequence length="250" mass="26519">MIEQSAAEAICSSRWCRRVRDGRREAGTVHTYCHYGVHSTARRAINRTDFQGFPVTSATGPGTVAAVGQQLSRPRSCNTSSPLTKLPLALRLRLRHQPTSHLCLDVYLCARPHCCRHCCRCTSQSLASAGRDETRAACGANQARPTPNSQPGQPSSPAAAPCCGLFTTADILILCPAGRPPSSPSLVTFLFSCARCPPLRALAPRPSPLAPRPSPLAPRPSPLAPRPSPLAPRPSPLAPPSFARAPACAP</sequence>
<evidence type="ECO:0000256" key="1">
    <source>
        <dbReference type="SAM" id="MobiDB-lite"/>
    </source>
</evidence>
<dbReference type="AlphaFoldDB" id="A0A6A7B7Q2"/>
<feature type="compositionally biased region" description="Low complexity" evidence="1">
    <location>
        <begin position="240"/>
        <end position="250"/>
    </location>
</feature>
<protein>
    <submittedName>
        <fullName evidence="2">Uncharacterized protein</fullName>
    </submittedName>
</protein>
<feature type="compositionally biased region" description="Pro residues" evidence="1">
    <location>
        <begin position="205"/>
        <end position="239"/>
    </location>
</feature>
<dbReference type="Proteomes" id="UP000799423">
    <property type="component" value="Unassembled WGS sequence"/>
</dbReference>
<evidence type="ECO:0000313" key="2">
    <source>
        <dbReference type="EMBL" id="KAF2850415.1"/>
    </source>
</evidence>
<evidence type="ECO:0000313" key="3">
    <source>
        <dbReference type="Proteomes" id="UP000799423"/>
    </source>
</evidence>
<accession>A0A6A7B7Q2</accession>
<feature type="region of interest" description="Disordered" evidence="1">
    <location>
        <begin position="204"/>
        <end position="250"/>
    </location>
</feature>
<proteinExistence type="predicted"/>
<organism evidence="2 3">
    <name type="scientific">Plenodomus tracheiphilus IPT5</name>
    <dbReference type="NCBI Taxonomy" id="1408161"/>
    <lineage>
        <taxon>Eukaryota</taxon>
        <taxon>Fungi</taxon>
        <taxon>Dikarya</taxon>
        <taxon>Ascomycota</taxon>
        <taxon>Pezizomycotina</taxon>
        <taxon>Dothideomycetes</taxon>
        <taxon>Pleosporomycetidae</taxon>
        <taxon>Pleosporales</taxon>
        <taxon>Pleosporineae</taxon>
        <taxon>Leptosphaeriaceae</taxon>
        <taxon>Plenodomus</taxon>
    </lineage>
</organism>
<reference evidence="2" key="1">
    <citation type="submission" date="2020-01" db="EMBL/GenBank/DDBJ databases">
        <authorList>
            <consortium name="DOE Joint Genome Institute"/>
            <person name="Haridas S."/>
            <person name="Albert R."/>
            <person name="Binder M."/>
            <person name="Bloem J."/>
            <person name="Labutti K."/>
            <person name="Salamov A."/>
            <person name="Andreopoulos B."/>
            <person name="Baker S.E."/>
            <person name="Barry K."/>
            <person name="Bills G."/>
            <person name="Bluhm B.H."/>
            <person name="Cannon C."/>
            <person name="Castanera R."/>
            <person name="Culley D.E."/>
            <person name="Daum C."/>
            <person name="Ezra D."/>
            <person name="Gonzalez J.B."/>
            <person name="Henrissat B."/>
            <person name="Kuo A."/>
            <person name="Liang C."/>
            <person name="Lipzen A."/>
            <person name="Lutzoni F."/>
            <person name="Magnuson J."/>
            <person name="Mondo S."/>
            <person name="Nolan M."/>
            <person name="Ohm R."/>
            <person name="Pangilinan J."/>
            <person name="Park H.-J."/>
            <person name="Ramirez L."/>
            <person name="Alfaro M."/>
            <person name="Sun H."/>
            <person name="Tritt A."/>
            <person name="Yoshinaga Y."/>
            <person name="Zwiers L.-H."/>
            <person name="Turgeon B.G."/>
            <person name="Goodwin S.B."/>
            <person name="Spatafora J.W."/>
            <person name="Crous P.W."/>
            <person name="Grigoriev I.V."/>
        </authorList>
    </citation>
    <scope>NUCLEOTIDE SEQUENCE</scope>
    <source>
        <strain evidence="2">IPT5</strain>
    </source>
</reference>
<keyword evidence="3" id="KW-1185">Reference proteome</keyword>
<name>A0A6A7B7Q2_9PLEO</name>
<gene>
    <name evidence="2" type="ORF">T440DRAFT_87536</name>
</gene>